<name>A0A0G4H846_VITBC</name>
<dbReference type="EMBL" id="CDMY01001064">
    <property type="protein sequence ID" value="CEM40078.1"/>
    <property type="molecule type" value="Genomic_DNA"/>
</dbReference>
<feature type="region of interest" description="Disordered" evidence="1">
    <location>
        <begin position="44"/>
        <end position="101"/>
    </location>
</feature>
<reference evidence="2 3" key="1">
    <citation type="submission" date="2014-11" db="EMBL/GenBank/DDBJ databases">
        <authorList>
            <person name="Zhu J."/>
            <person name="Qi W."/>
            <person name="Song R."/>
        </authorList>
    </citation>
    <scope>NUCLEOTIDE SEQUENCE [LARGE SCALE GENOMIC DNA]</scope>
</reference>
<dbReference type="InParanoid" id="A0A0G4H846"/>
<proteinExistence type="predicted"/>
<evidence type="ECO:0000256" key="1">
    <source>
        <dbReference type="SAM" id="MobiDB-lite"/>
    </source>
</evidence>
<dbReference type="AlphaFoldDB" id="A0A0G4H846"/>
<feature type="compositionally biased region" description="Basic and acidic residues" evidence="1">
    <location>
        <begin position="51"/>
        <end position="60"/>
    </location>
</feature>
<evidence type="ECO:0000313" key="2">
    <source>
        <dbReference type="EMBL" id="CEM40078.1"/>
    </source>
</evidence>
<feature type="compositionally biased region" description="Basic and acidic residues" evidence="1">
    <location>
        <begin position="71"/>
        <end position="87"/>
    </location>
</feature>
<sequence>MNLTPEYTPACGKNYRLRDMPSVYHRSLNNATNSTVAEQILKAHRRTTRRGTSDMKDTTQTRHVPPTCSDAETRTNFDQLRRQRDPKSPPTQVTPRYLHHHHKSARRRLFEPVTTTLYAVYRALKYTLDLDICLKLECPETDSIAERGALELVASIQLRWDKLIREGTEVSEKSAQLAKDLLDYLPFLNDDPITTLWDLPVVCFDPLPPAPLWPFYFWGCRQRASDAQKQLGEKGCTDAGCYCMGPVQNLGGAAIRLTNRDLNGCLVHPDSCEECDCKTSEFRCNNLGYFINWSDFRCEQDKNYYKYTWESINTCRCFYDGVTDPCFDWTWRDPYDVEAIASTDVTKKLSICKVNKDDDCYGSYKYFIFQDDSSWMDPDKNKIYFDFCERNNKVPDDCRVAAGVLAAMTVLGAGQMEPAGAATAIRPSILSRGDTIG</sequence>
<gene>
    <name evidence="2" type="ORF">Vbra_19908</name>
</gene>
<dbReference type="Proteomes" id="UP000041254">
    <property type="component" value="Unassembled WGS sequence"/>
</dbReference>
<keyword evidence="3" id="KW-1185">Reference proteome</keyword>
<accession>A0A0G4H846</accession>
<protein>
    <submittedName>
        <fullName evidence="2">Uncharacterized protein</fullName>
    </submittedName>
</protein>
<evidence type="ECO:0000313" key="3">
    <source>
        <dbReference type="Proteomes" id="UP000041254"/>
    </source>
</evidence>
<organism evidence="2 3">
    <name type="scientific">Vitrella brassicaformis (strain CCMP3155)</name>
    <dbReference type="NCBI Taxonomy" id="1169540"/>
    <lineage>
        <taxon>Eukaryota</taxon>
        <taxon>Sar</taxon>
        <taxon>Alveolata</taxon>
        <taxon>Colpodellida</taxon>
        <taxon>Vitrellaceae</taxon>
        <taxon>Vitrella</taxon>
    </lineage>
</organism>
<dbReference type="VEuPathDB" id="CryptoDB:Vbra_19908"/>